<sequence length="300" mass="35203">MVDIFSKQNEEWYLNRLVAQRVKYSESKNFRICENVFLIIAILIELLQYLPFTNIASIQEVYFNIAATFFIALSLVMGYCATSRQEYAAEIQQEFDCSLFNISYSGLKKFIDDDINKIVIKAEKRDYSIKEQVRNWYSDSISNFNYPYSALACQYQNIGWNRNLSQKYLSFLKWIFCSLVIIILAIGSYSFFNSLIKIDSLTINNLWGGGIIAFGLLKHLGGKIFSLGKSIKDKTEFLEQENNVFSNIKNNDINQVPEILKRIQMKIFEFRKNDKPIPDIFYKCYRFKEEVNSRKRLDVQ</sequence>
<evidence type="ECO:0000313" key="2">
    <source>
        <dbReference type="EMBL" id="VEE90584.1"/>
    </source>
</evidence>
<proteinExistence type="predicted"/>
<protein>
    <recommendedName>
        <fullName evidence="4">SMODS and SLOG-associating 2TM effector domain-containing protein</fullName>
    </recommendedName>
</protein>
<dbReference type="AlphaFoldDB" id="A0AAX3FIF1"/>
<reference evidence="2 3" key="1">
    <citation type="submission" date="2018-12" db="EMBL/GenBank/DDBJ databases">
        <authorList>
            <consortium name="Pathogen Informatics"/>
        </authorList>
    </citation>
    <scope>NUCLEOTIDE SEQUENCE [LARGE SCALE GENOMIC DNA]</scope>
    <source>
        <strain evidence="2 3">NCTC8529</strain>
    </source>
</reference>
<dbReference type="Pfam" id="PF18159">
    <property type="entry name" value="S_4TM"/>
    <property type="match status" value="1"/>
</dbReference>
<evidence type="ECO:0000313" key="3">
    <source>
        <dbReference type="Proteomes" id="UP000268529"/>
    </source>
</evidence>
<dbReference type="Proteomes" id="UP000268529">
    <property type="component" value="Chromosome"/>
</dbReference>
<keyword evidence="1" id="KW-0472">Membrane</keyword>
<feature type="transmembrane region" description="Helical" evidence="1">
    <location>
        <begin position="198"/>
        <end position="217"/>
    </location>
</feature>
<feature type="transmembrane region" description="Helical" evidence="1">
    <location>
        <begin position="62"/>
        <end position="81"/>
    </location>
</feature>
<feature type="transmembrane region" description="Helical" evidence="1">
    <location>
        <begin position="171"/>
        <end position="192"/>
    </location>
</feature>
<dbReference type="GeneID" id="92743495"/>
<accession>A0AAX3FIF1</accession>
<dbReference type="EMBL" id="LR134310">
    <property type="protein sequence ID" value="VEE90584.1"/>
    <property type="molecule type" value="Genomic_DNA"/>
</dbReference>
<dbReference type="InterPro" id="IPR049920">
    <property type="entry name" value="IK1_05631-like"/>
</dbReference>
<name>A0AAX3FIF1_ACTEU</name>
<dbReference type="RefSeq" id="WP_039197987.1">
    <property type="nucleotide sequence ID" value="NZ_LR134310.1"/>
</dbReference>
<organism evidence="2 3">
    <name type="scientific">Actinobacillus equuli</name>
    <dbReference type="NCBI Taxonomy" id="718"/>
    <lineage>
        <taxon>Bacteria</taxon>
        <taxon>Pseudomonadati</taxon>
        <taxon>Pseudomonadota</taxon>
        <taxon>Gammaproteobacteria</taxon>
        <taxon>Pasteurellales</taxon>
        <taxon>Pasteurellaceae</taxon>
        <taxon>Actinobacillus</taxon>
    </lineage>
</organism>
<feature type="transmembrane region" description="Helical" evidence="1">
    <location>
        <begin position="32"/>
        <end position="50"/>
    </location>
</feature>
<gene>
    <name evidence="2" type="ORF">NCTC8529_00881</name>
</gene>
<evidence type="ECO:0008006" key="4">
    <source>
        <dbReference type="Google" id="ProtNLM"/>
    </source>
</evidence>
<keyword evidence="1" id="KW-0812">Transmembrane</keyword>
<keyword evidence="1" id="KW-1133">Transmembrane helix</keyword>
<evidence type="ECO:0000256" key="1">
    <source>
        <dbReference type="SAM" id="Phobius"/>
    </source>
</evidence>